<dbReference type="InterPro" id="IPR045518">
    <property type="entry name" value="2EXR"/>
</dbReference>
<feature type="compositionally biased region" description="Low complexity" evidence="1">
    <location>
        <begin position="266"/>
        <end position="276"/>
    </location>
</feature>
<proteinExistence type="predicted"/>
<protein>
    <recommendedName>
        <fullName evidence="2">2EXR domain-containing protein</fullName>
    </recommendedName>
</protein>
<accession>A0AAD9LZ49</accession>
<evidence type="ECO:0000313" key="4">
    <source>
        <dbReference type="Proteomes" id="UP001232148"/>
    </source>
</evidence>
<evidence type="ECO:0000259" key="2">
    <source>
        <dbReference type="Pfam" id="PF20150"/>
    </source>
</evidence>
<feature type="compositionally biased region" description="Basic and acidic residues" evidence="1">
    <location>
        <begin position="283"/>
        <end position="292"/>
    </location>
</feature>
<feature type="region of interest" description="Disordered" evidence="1">
    <location>
        <begin position="315"/>
        <end position="334"/>
    </location>
</feature>
<sequence>MEPIIKFHIPASARSFHLFPKLPPEIRHQIWEDAILEPGMHFLRLKTAARAAHIPSPLIPFPIDDDDEDADADGDAVQPNPILDFDREPLPSKLWPATLVPRYPTPQANLSSYITLNRILAKLSVTCLEAAAVVQRLVSQPGSIKLSGGRIVSLASSNDVVCLEYLSADNFRSWCRMSLDIECPQLANIRHVAVPYCHAWEATNVPFRCSHCGSQHGAGINKVYPVHLYEFLARHLPNLQTFYFIDYLIVKRCSSLLAKAHHFRDSSSPQPQLLSSITNPASEKLDKRKQEDALYDDPSSSSKTANLFTAVRHKSPATVDDASPSDIDRQRRAPREAFRSNGRIFYELDEEQWEVKSRVVDTLSWIQERFILYATRSKLGKHAHPEKVKFKVLVCKWADRESEPLQRPKRSALSSGKPLKKRLRPLPERCREGSRPKSATTQTLSVPLTTGLQDNFGFVFGQANNNIFKFRAGPILDVGQGADDGCG</sequence>
<dbReference type="Proteomes" id="UP001232148">
    <property type="component" value="Unassembled WGS sequence"/>
</dbReference>
<feature type="region of interest" description="Disordered" evidence="1">
    <location>
        <begin position="423"/>
        <end position="444"/>
    </location>
</feature>
<comment type="caution">
    <text evidence="3">The sequence shown here is derived from an EMBL/GenBank/DDBJ whole genome shotgun (WGS) entry which is preliminary data.</text>
</comment>
<organism evidence="3 4">
    <name type="scientific">Colletotrichum zoysiae</name>
    <dbReference type="NCBI Taxonomy" id="1216348"/>
    <lineage>
        <taxon>Eukaryota</taxon>
        <taxon>Fungi</taxon>
        <taxon>Dikarya</taxon>
        <taxon>Ascomycota</taxon>
        <taxon>Pezizomycotina</taxon>
        <taxon>Sordariomycetes</taxon>
        <taxon>Hypocreomycetidae</taxon>
        <taxon>Glomerellales</taxon>
        <taxon>Glomerellaceae</taxon>
        <taxon>Colletotrichum</taxon>
        <taxon>Colletotrichum graminicola species complex</taxon>
    </lineage>
</organism>
<gene>
    <name evidence="3" type="ORF">LX32DRAFT_665427</name>
</gene>
<dbReference type="EMBL" id="MU842918">
    <property type="protein sequence ID" value="KAK2026279.1"/>
    <property type="molecule type" value="Genomic_DNA"/>
</dbReference>
<evidence type="ECO:0000313" key="3">
    <source>
        <dbReference type="EMBL" id="KAK2026279.1"/>
    </source>
</evidence>
<dbReference type="Pfam" id="PF20150">
    <property type="entry name" value="2EXR"/>
    <property type="match status" value="1"/>
</dbReference>
<feature type="compositionally biased region" description="Basic and acidic residues" evidence="1">
    <location>
        <begin position="425"/>
        <end position="435"/>
    </location>
</feature>
<keyword evidence="4" id="KW-1185">Reference proteome</keyword>
<name>A0AAD9LZ49_9PEZI</name>
<evidence type="ECO:0000256" key="1">
    <source>
        <dbReference type="SAM" id="MobiDB-lite"/>
    </source>
</evidence>
<reference evidence="3" key="1">
    <citation type="submission" date="2021-06" db="EMBL/GenBank/DDBJ databases">
        <title>Comparative genomics, transcriptomics and evolutionary studies reveal genomic signatures of adaptation to plant cell wall in hemibiotrophic fungi.</title>
        <authorList>
            <consortium name="DOE Joint Genome Institute"/>
            <person name="Baroncelli R."/>
            <person name="Diaz J.F."/>
            <person name="Benocci T."/>
            <person name="Peng M."/>
            <person name="Battaglia E."/>
            <person name="Haridas S."/>
            <person name="Andreopoulos W."/>
            <person name="Labutti K."/>
            <person name="Pangilinan J."/>
            <person name="Floch G.L."/>
            <person name="Makela M.R."/>
            <person name="Henrissat B."/>
            <person name="Grigoriev I.V."/>
            <person name="Crouch J.A."/>
            <person name="De Vries R.P."/>
            <person name="Sukno S.A."/>
            <person name="Thon M.R."/>
        </authorList>
    </citation>
    <scope>NUCLEOTIDE SEQUENCE</scope>
    <source>
        <strain evidence="3">MAFF235873</strain>
    </source>
</reference>
<dbReference type="AlphaFoldDB" id="A0AAD9LZ49"/>
<feature type="region of interest" description="Disordered" evidence="1">
    <location>
        <begin position="265"/>
        <end position="301"/>
    </location>
</feature>
<feature type="domain" description="2EXR" evidence="2">
    <location>
        <begin position="16"/>
        <end position="64"/>
    </location>
</feature>